<dbReference type="PANTHER" id="PTHR10174:SF224">
    <property type="entry name" value="RETINOL-BINDING PROTEIN PINTA"/>
    <property type="match status" value="1"/>
</dbReference>
<feature type="domain" description="CRAL-TRIO" evidence="1">
    <location>
        <begin position="106"/>
        <end position="271"/>
    </location>
</feature>
<gene>
    <name evidence="2" type="ORF">O3M35_001809</name>
</gene>
<dbReference type="InterPro" id="IPR036273">
    <property type="entry name" value="CRAL/TRIO_N_dom_sf"/>
</dbReference>
<proteinExistence type="predicted"/>
<reference evidence="2 3" key="1">
    <citation type="submission" date="2022-12" db="EMBL/GenBank/DDBJ databases">
        <title>Chromosome-level genome assembly of true bugs.</title>
        <authorList>
            <person name="Ma L."/>
            <person name="Li H."/>
        </authorList>
    </citation>
    <scope>NUCLEOTIDE SEQUENCE [LARGE SCALE GENOMIC DNA]</scope>
    <source>
        <strain evidence="2">Lab_2022b</strain>
    </source>
</reference>
<protein>
    <recommendedName>
        <fullName evidence="1">CRAL-TRIO domain-containing protein</fullName>
    </recommendedName>
</protein>
<dbReference type="SUPFAM" id="SSF52087">
    <property type="entry name" value="CRAL/TRIO domain"/>
    <property type="match status" value="1"/>
</dbReference>
<organism evidence="2 3">
    <name type="scientific">Rhynocoris fuscipes</name>
    <dbReference type="NCBI Taxonomy" id="488301"/>
    <lineage>
        <taxon>Eukaryota</taxon>
        <taxon>Metazoa</taxon>
        <taxon>Ecdysozoa</taxon>
        <taxon>Arthropoda</taxon>
        <taxon>Hexapoda</taxon>
        <taxon>Insecta</taxon>
        <taxon>Pterygota</taxon>
        <taxon>Neoptera</taxon>
        <taxon>Paraneoptera</taxon>
        <taxon>Hemiptera</taxon>
        <taxon>Heteroptera</taxon>
        <taxon>Panheteroptera</taxon>
        <taxon>Cimicomorpha</taxon>
        <taxon>Reduviidae</taxon>
        <taxon>Harpactorinae</taxon>
        <taxon>Harpactorini</taxon>
        <taxon>Rhynocoris</taxon>
    </lineage>
</organism>
<dbReference type="Gene3D" id="3.40.525.10">
    <property type="entry name" value="CRAL-TRIO lipid binding domain"/>
    <property type="match status" value="1"/>
</dbReference>
<name>A0AAW1CPQ8_9HEMI</name>
<evidence type="ECO:0000313" key="3">
    <source>
        <dbReference type="Proteomes" id="UP001461498"/>
    </source>
</evidence>
<comment type="caution">
    <text evidence="2">The sequence shown here is derived from an EMBL/GenBank/DDBJ whole genome shotgun (WGS) entry which is preliminary data.</text>
</comment>
<dbReference type="InterPro" id="IPR001251">
    <property type="entry name" value="CRAL-TRIO_dom"/>
</dbReference>
<dbReference type="Pfam" id="PF00650">
    <property type="entry name" value="CRAL_TRIO"/>
    <property type="match status" value="1"/>
</dbReference>
<dbReference type="GO" id="GO:0016020">
    <property type="term" value="C:membrane"/>
    <property type="evidence" value="ECO:0007669"/>
    <property type="project" value="TreeGrafter"/>
</dbReference>
<dbReference type="SUPFAM" id="SSF46938">
    <property type="entry name" value="CRAL/TRIO N-terminal domain"/>
    <property type="match status" value="1"/>
</dbReference>
<sequence length="327" mass="38428">MSAKKTILENEIEKYQKLVDEIDEIVLKEINYSRKQLELDLEHLRQWLKDQHHLPDCRLKESDNFLTMYLTGCKGSVETVKRKLDAYYTLRGKSEIYRDRDPMDVEYRKMCKLWHQILVPKPSKNRADHILIARLSDNEEEIPVNAMVHSFKRMINISEISLRLFKIIHKSIVILDFDRYPAALTHSISPSIVRDCHLIQEKTFPFRVSKIICINVSSLVEFVINSVAKPLLKKKIRDRIIVTSKGCEELLKYIDKDILPKDMQGDYPLTVKEINDAWNDYELENRDWFINELSEEVDETKRIDTGVKYTEDALFGVQGTLKKLVVD</sequence>
<dbReference type="PROSITE" id="PS50191">
    <property type="entry name" value="CRAL_TRIO"/>
    <property type="match status" value="1"/>
</dbReference>
<dbReference type="AlphaFoldDB" id="A0AAW1CPQ8"/>
<keyword evidence="3" id="KW-1185">Reference proteome</keyword>
<dbReference type="InterPro" id="IPR036865">
    <property type="entry name" value="CRAL-TRIO_dom_sf"/>
</dbReference>
<dbReference type="Proteomes" id="UP001461498">
    <property type="component" value="Unassembled WGS sequence"/>
</dbReference>
<dbReference type="PANTHER" id="PTHR10174">
    <property type="entry name" value="ALPHA-TOCOPHEROL TRANSFER PROTEIN-RELATED"/>
    <property type="match status" value="1"/>
</dbReference>
<accession>A0AAW1CPQ8</accession>
<evidence type="ECO:0000313" key="2">
    <source>
        <dbReference type="EMBL" id="KAK9500569.1"/>
    </source>
</evidence>
<dbReference type="GO" id="GO:1902936">
    <property type="term" value="F:phosphatidylinositol bisphosphate binding"/>
    <property type="evidence" value="ECO:0007669"/>
    <property type="project" value="TreeGrafter"/>
</dbReference>
<evidence type="ECO:0000259" key="1">
    <source>
        <dbReference type="PROSITE" id="PS50191"/>
    </source>
</evidence>
<dbReference type="CDD" id="cd00170">
    <property type="entry name" value="SEC14"/>
    <property type="match status" value="1"/>
</dbReference>
<dbReference type="EMBL" id="JAPXFL010000010">
    <property type="protein sequence ID" value="KAK9500569.1"/>
    <property type="molecule type" value="Genomic_DNA"/>
</dbReference>